<accession>A0ACB7RY76</accession>
<evidence type="ECO:0000313" key="1">
    <source>
        <dbReference type="EMBL" id="KAH6927631.1"/>
    </source>
</evidence>
<proteinExistence type="predicted"/>
<evidence type="ECO:0000313" key="2">
    <source>
        <dbReference type="Proteomes" id="UP000821845"/>
    </source>
</evidence>
<reference evidence="1" key="1">
    <citation type="submission" date="2020-05" db="EMBL/GenBank/DDBJ databases">
        <title>Large-scale comparative analyses of tick genomes elucidate their genetic diversity and vector capacities.</title>
        <authorList>
            <person name="Jia N."/>
            <person name="Wang J."/>
            <person name="Shi W."/>
            <person name="Du L."/>
            <person name="Sun Y."/>
            <person name="Zhan W."/>
            <person name="Jiang J."/>
            <person name="Wang Q."/>
            <person name="Zhang B."/>
            <person name="Ji P."/>
            <person name="Sakyi L.B."/>
            <person name="Cui X."/>
            <person name="Yuan T."/>
            <person name="Jiang B."/>
            <person name="Yang W."/>
            <person name="Lam T.T.-Y."/>
            <person name="Chang Q."/>
            <person name="Ding S."/>
            <person name="Wang X."/>
            <person name="Zhu J."/>
            <person name="Ruan X."/>
            <person name="Zhao L."/>
            <person name="Wei J."/>
            <person name="Que T."/>
            <person name="Du C."/>
            <person name="Cheng J."/>
            <person name="Dai P."/>
            <person name="Han X."/>
            <person name="Huang E."/>
            <person name="Gao Y."/>
            <person name="Liu J."/>
            <person name="Shao H."/>
            <person name="Ye R."/>
            <person name="Li L."/>
            <person name="Wei W."/>
            <person name="Wang X."/>
            <person name="Wang C."/>
            <person name="Yang T."/>
            <person name="Huo Q."/>
            <person name="Li W."/>
            <person name="Guo W."/>
            <person name="Chen H."/>
            <person name="Zhou L."/>
            <person name="Ni X."/>
            <person name="Tian J."/>
            <person name="Zhou Y."/>
            <person name="Sheng Y."/>
            <person name="Liu T."/>
            <person name="Pan Y."/>
            <person name="Xia L."/>
            <person name="Li J."/>
            <person name="Zhao F."/>
            <person name="Cao W."/>
        </authorList>
    </citation>
    <scope>NUCLEOTIDE SEQUENCE</scope>
    <source>
        <strain evidence="1">Hyas-2018</strain>
    </source>
</reference>
<dbReference type="EMBL" id="CM023486">
    <property type="protein sequence ID" value="KAH6927631.1"/>
    <property type="molecule type" value="Genomic_DNA"/>
</dbReference>
<dbReference type="Proteomes" id="UP000821845">
    <property type="component" value="Chromosome 6"/>
</dbReference>
<keyword evidence="2" id="KW-1185">Reference proteome</keyword>
<gene>
    <name evidence="1" type="ORF">HPB50_006336</name>
</gene>
<organism evidence="1 2">
    <name type="scientific">Hyalomma asiaticum</name>
    <name type="common">Tick</name>
    <dbReference type="NCBI Taxonomy" id="266040"/>
    <lineage>
        <taxon>Eukaryota</taxon>
        <taxon>Metazoa</taxon>
        <taxon>Ecdysozoa</taxon>
        <taxon>Arthropoda</taxon>
        <taxon>Chelicerata</taxon>
        <taxon>Arachnida</taxon>
        <taxon>Acari</taxon>
        <taxon>Parasitiformes</taxon>
        <taxon>Ixodida</taxon>
        <taxon>Ixodoidea</taxon>
        <taxon>Ixodidae</taxon>
        <taxon>Hyalomminae</taxon>
        <taxon>Hyalomma</taxon>
    </lineage>
</organism>
<name>A0ACB7RY76_HYAAI</name>
<sequence length="1138" mass="125642">MPKSRSKLSLHDDRDDRRYVSRSHYDDLGVSEGPHFGRTPPNDRRSSGKAVEIDARRHYDEGDGRPSMRSWTKDGRSPRQDIITIAFILIGEEMFRPVPSPSVHRDQSKWRRSSSERRKLSDTRDQEGQRYNVLPSPDRHSRHRSRSLDQDSPGRERTKHSTAGAYAGGGLTTDTGPAPPDVAARSSKMPGNLASNSARRYSSFTRRSPSGRYSPPRRTSSKVSRVGDTLQIGQRSGTLSPSSPGLHRSPQRRTLLRTPRVGNASRIDQHRVTISPGSRPGDSNFPPRTISKPSGMRDRNESRPARKDSDHGSPLYVGRPQRRTFSEEECDYESRTERRSQTRRVNSPPERSSPLRRSASEALGKRDNLGSRTYGRSGARRFDSMPDRSIPLRQSTSRAFRRRDDYPSRTSYRSGDRSPDSPRNCSTPQRRTSGTPGEHEDLEMSSGRQTGVRGSGGPPERGRYLKSASKSSRWHDDYESPDQSTGAHSPRSPSDPSTRPQKTSTASRIAGYFDRFTARWNGARLWESPTKQSSSRRRSPEASRVNDDLELPTEQRSEPPSPRGPRDYSPSKVPQERENLEPRTIPSSGDPTKGSDATERSPPPGRKQSTSQDQHLKTTGLEDKATAKADASGKSSALSAKQNSGGNDEPQPKAAGSANGGKATTKPKPIDAAAQGPVSEHSMLEESEESDVNKKQKKEKSTTSVEYVPPSEVGKATAAVVESLGPSSNDDDADDQGEDTGEDTSLGWFRLWVLCSVAAIVLMIPFSLTVLSYDATSRFFSGHEGSHFSGKHPNDPGAQEGPADLPSFPTVKGPVTYYDDQSGRSDKCEWQGYDNTEEMKLVDVPKHFSGTAVERGSLRKVFCVYDILKLNGDWLKSYRNFPFEYCTDIVVYSFYVNEDDMRVLPKRRISVAGRPTLPFSQLTHHHTVSNVYLTYGGSRADSAAMAAASGNLHSVVTSITMAMGYYKYTGLNIDWDHPNDGCDSTGGKGLLELLKGFSGERYRLLVTLPPDADIVKEHYSVLWQASLSIEYVVIATHRLRPRGVVSCSSSQHVAATVFSAARKALEPTYSKNMAYSIAGEGRLRAAPTWGRKGESLREISDSFDSSDFDLPARASDGRPPGVLYASEPLRSAGHCHSV</sequence>
<protein>
    <submittedName>
        <fullName evidence="1">Uncharacterized protein</fullName>
    </submittedName>
</protein>
<comment type="caution">
    <text evidence="1">The sequence shown here is derived from an EMBL/GenBank/DDBJ whole genome shotgun (WGS) entry which is preliminary data.</text>
</comment>